<evidence type="ECO:0000313" key="2">
    <source>
        <dbReference type="EMBL" id="NMP31205.1"/>
    </source>
</evidence>
<dbReference type="RefSeq" id="WP_169074535.1">
    <property type="nucleotide sequence ID" value="NZ_JABBXH010000002.1"/>
</dbReference>
<organism evidence="2 3">
    <name type="scientific">Thalassotalea algicola</name>
    <dbReference type="NCBI Taxonomy" id="2716224"/>
    <lineage>
        <taxon>Bacteria</taxon>
        <taxon>Pseudomonadati</taxon>
        <taxon>Pseudomonadota</taxon>
        <taxon>Gammaproteobacteria</taxon>
        <taxon>Alteromonadales</taxon>
        <taxon>Colwelliaceae</taxon>
        <taxon>Thalassotalea</taxon>
    </lineage>
</organism>
<dbReference type="AlphaFoldDB" id="A0A7Y0Q7N1"/>
<comment type="caution">
    <text evidence="2">The sequence shown here is derived from an EMBL/GenBank/DDBJ whole genome shotgun (WGS) entry which is preliminary data.</text>
</comment>
<keyword evidence="3" id="KW-1185">Reference proteome</keyword>
<sequence>MKKTLLIASLVAATASFAPVSVSYADDSALRICEYVAANDKNRLRSFLKQRKLKIRKIFKDINCNGQNLLVFSASNNALEVGEFVIGKTPAKIVKANLEEIAKHSAHLAEDAKERIE</sequence>
<name>A0A7Y0Q7N1_9GAMM</name>
<gene>
    <name evidence="2" type="ORF">HII17_06500</name>
</gene>
<keyword evidence="1" id="KW-0732">Signal</keyword>
<evidence type="ECO:0000256" key="1">
    <source>
        <dbReference type="SAM" id="SignalP"/>
    </source>
</evidence>
<protein>
    <submittedName>
        <fullName evidence="2">DUF3718 domain-containing protein</fullName>
    </submittedName>
</protein>
<dbReference type="EMBL" id="JABBXH010000002">
    <property type="protein sequence ID" value="NMP31205.1"/>
    <property type="molecule type" value="Genomic_DNA"/>
</dbReference>
<dbReference type="Proteomes" id="UP000568664">
    <property type="component" value="Unassembled WGS sequence"/>
</dbReference>
<feature type="signal peptide" evidence="1">
    <location>
        <begin position="1"/>
        <end position="25"/>
    </location>
</feature>
<reference evidence="2 3" key="1">
    <citation type="submission" date="2020-04" db="EMBL/GenBank/DDBJ databases">
        <title>Thalassotalea sp. M1531, isolated from the surface of marine red alga.</title>
        <authorList>
            <person name="Pang L."/>
            <person name="Lu D.-C."/>
        </authorList>
    </citation>
    <scope>NUCLEOTIDE SEQUENCE [LARGE SCALE GENOMIC DNA]</scope>
    <source>
        <strain evidence="2 3">M1531</strain>
    </source>
</reference>
<dbReference type="Pfam" id="PF12514">
    <property type="entry name" value="DUF3718"/>
    <property type="match status" value="1"/>
</dbReference>
<accession>A0A7Y0Q7N1</accession>
<proteinExistence type="predicted"/>
<evidence type="ECO:0000313" key="3">
    <source>
        <dbReference type="Proteomes" id="UP000568664"/>
    </source>
</evidence>
<feature type="chain" id="PRO_5030695248" evidence="1">
    <location>
        <begin position="26"/>
        <end position="117"/>
    </location>
</feature>
<dbReference type="InterPro" id="IPR022193">
    <property type="entry name" value="DUF3718"/>
</dbReference>